<accession>A0A2P2LCL8</accession>
<protein>
    <submittedName>
        <fullName evidence="1">Ubiquitin-protein ligase</fullName>
    </submittedName>
</protein>
<keyword evidence="1" id="KW-0436">Ligase</keyword>
<evidence type="ECO:0000313" key="1">
    <source>
        <dbReference type="EMBL" id="MBX15707.1"/>
    </source>
</evidence>
<dbReference type="EMBL" id="GGEC01035223">
    <property type="protein sequence ID" value="MBX15707.1"/>
    <property type="molecule type" value="Transcribed_RNA"/>
</dbReference>
<reference evidence="1" key="1">
    <citation type="submission" date="2018-02" db="EMBL/GenBank/DDBJ databases">
        <title>Rhizophora mucronata_Transcriptome.</title>
        <authorList>
            <person name="Meera S.P."/>
            <person name="Sreeshan A."/>
            <person name="Augustine A."/>
        </authorList>
    </citation>
    <scope>NUCLEOTIDE SEQUENCE</scope>
    <source>
        <tissue evidence="1">Leaf</tissue>
    </source>
</reference>
<dbReference type="AlphaFoldDB" id="A0A2P2LCL8"/>
<organism evidence="1">
    <name type="scientific">Rhizophora mucronata</name>
    <name type="common">Asiatic mangrove</name>
    <dbReference type="NCBI Taxonomy" id="61149"/>
    <lineage>
        <taxon>Eukaryota</taxon>
        <taxon>Viridiplantae</taxon>
        <taxon>Streptophyta</taxon>
        <taxon>Embryophyta</taxon>
        <taxon>Tracheophyta</taxon>
        <taxon>Spermatophyta</taxon>
        <taxon>Magnoliopsida</taxon>
        <taxon>eudicotyledons</taxon>
        <taxon>Gunneridae</taxon>
        <taxon>Pentapetalae</taxon>
        <taxon>rosids</taxon>
        <taxon>fabids</taxon>
        <taxon>Malpighiales</taxon>
        <taxon>Rhizophoraceae</taxon>
        <taxon>Rhizophora</taxon>
    </lineage>
</organism>
<proteinExistence type="predicted"/>
<sequence>MVLSLAATQQALPILKHTMFNNFHSHVPTLNMTYNPQPSM</sequence>
<dbReference type="GO" id="GO:0016874">
    <property type="term" value="F:ligase activity"/>
    <property type="evidence" value="ECO:0007669"/>
    <property type="project" value="UniProtKB-KW"/>
</dbReference>
<name>A0A2P2LCL8_RHIMU</name>